<feature type="transmembrane region" description="Helical" evidence="1">
    <location>
        <begin position="130"/>
        <end position="147"/>
    </location>
</feature>
<keyword evidence="3" id="KW-1185">Reference proteome</keyword>
<feature type="transmembrane region" description="Helical" evidence="1">
    <location>
        <begin position="205"/>
        <end position="223"/>
    </location>
</feature>
<feature type="transmembrane region" description="Helical" evidence="1">
    <location>
        <begin position="229"/>
        <end position="262"/>
    </location>
</feature>
<evidence type="ECO:0000256" key="1">
    <source>
        <dbReference type="SAM" id="Phobius"/>
    </source>
</evidence>
<feature type="transmembrane region" description="Helical" evidence="1">
    <location>
        <begin position="299"/>
        <end position="317"/>
    </location>
</feature>
<keyword evidence="1" id="KW-0812">Transmembrane</keyword>
<organism evidence="2 3">
    <name type="scientific">Halobacteriovorax vibrionivorans</name>
    <dbReference type="NCBI Taxonomy" id="2152716"/>
    <lineage>
        <taxon>Bacteria</taxon>
        <taxon>Pseudomonadati</taxon>
        <taxon>Bdellovibrionota</taxon>
        <taxon>Bacteriovoracia</taxon>
        <taxon>Bacteriovoracales</taxon>
        <taxon>Halobacteriovoraceae</taxon>
        <taxon>Halobacteriovorax</taxon>
    </lineage>
</organism>
<feature type="transmembrane region" description="Helical" evidence="1">
    <location>
        <begin position="6"/>
        <end position="28"/>
    </location>
</feature>
<gene>
    <name evidence="2" type="ORF">DAY19_04885</name>
</gene>
<protein>
    <submittedName>
        <fullName evidence="2">Uncharacterized protein</fullName>
    </submittedName>
</protein>
<dbReference type="EMBL" id="QDKL01000001">
    <property type="protein sequence ID" value="RZF23109.1"/>
    <property type="molecule type" value="Genomic_DNA"/>
</dbReference>
<feature type="transmembrane region" description="Helical" evidence="1">
    <location>
        <begin position="274"/>
        <end position="293"/>
    </location>
</feature>
<sequence>MWRLIMQSNFYFLLLLYPVIYFLNNFLIKVTSINSKQRTSVLAFVFLSSFYFLFRDFIFSSVDRSYFAICSVSFSLFFLNSRGNSRVLFKAITLLWFSLFNIWNFTGVTDIVLLLGMFCFFDTDKKSEHSLFYNLSWIIIAVVYFFVKEFQGGELGSLFYEILLVVSTLLLVPKEKDSPFLSILQYIFCLSVLNRFIALNIELSPYFYLLFLFLQVAFSFIKIDEKYQAIQLMSICMASAIILLPVFGIDSFYQLFLIVYLLVFSYKSKQSEIVAKLLSIVHVLYLFLIGYVAYLHNTYLTNLQLLSVIFLIVTLAYRQNLFGIVQNSPRKAIV</sequence>
<dbReference type="RefSeq" id="WP_133296885.1">
    <property type="nucleotide sequence ID" value="NZ_QDKL01000001.1"/>
</dbReference>
<feature type="transmembrane region" description="Helical" evidence="1">
    <location>
        <begin position="178"/>
        <end position="198"/>
    </location>
</feature>
<keyword evidence="1" id="KW-1133">Transmembrane helix</keyword>
<name>A0ABY0INR2_9BACT</name>
<feature type="transmembrane region" description="Helical" evidence="1">
    <location>
        <begin position="154"/>
        <end position="172"/>
    </location>
</feature>
<accession>A0ABY0INR2</accession>
<feature type="transmembrane region" description="Helical" evidence="1">
    <location>
        <begin position="40"/>
        <end position="59"/>
    </location>
</feature>
<keyword evidence="1" id="KW-0472">Membrane</keyword>
<proteinExistence type="predicted"/>
<feature type="transmembrane region" description="Helical" evidence="1">
    <location>
        <begin position="94"/>
        <end position="118"/>
    </location>
</feature>
<evidence type="ECO:0000313" key="3">
    <source>
        <dbReference type="Proteomes" id="UP000443582"/>
    </source>
</evidence>
<feature type="transmembrane region" description="Helical" evidence="1">
    <location>
        <begin position="65"/>
        <end position="82"/>
    </location>
</feature>
<dbReference type="Proteomes" id="UP000443582">
    <property type="component" value="Unassembled WGS sequence"/>
</dbReference>
<evidence type="ECO:0000313" key="2">
    <source>
        <dbReference type="EMBL" id="RZF23109.1"/>
    </source>
</evidence>
<comment type="caution">
    <text evidence="2">The sequence shown here is derived from an EMBL/GenBank/DDBJ whole genome shotgun (WGS) entry which is preliminary data.</text>
</comment>
<reference evidence="3" key="1">
    <citation type="journal article" date="2019" name="Int. J. Syst. Evol. Microbiol.">
        <title>Halobacteriovorax valvorus sp. nov., a novel prokaryotic predator isolated from coastal seawater of China.</title>
        <authorList>
            <person name="Chen M.-X."/>
        </authorList>
    </citation>
    <scope>NUCLEOTIDE SEQUENCE [LARGE SCALE GENOMIC DNA]</scope>
    <source>
        <strain evidence="3">BL9</strain>
    </source>
</reference>